<dbReference type="Gene3D" id="3.40.50.300">
    <property type="entry name" value="P-loop containing nucleotide triphosphate hydrolases"/>
    <property type="match status" value="1"/>
</dbReference>
<name>A0A062VBH7_9PROT</name>
<dbReference type="AlphaFoldDB" id="A0A062VBH7"/>
<organism evidence="3 4">
    <name type="scientific">Hyphomonas polymorpha PS728</name>
    <dbReference type="NCBI Taxonomy" id="1280954"/>
    <lineage>
        <taxon>Bacteria</taxon>
        <taxon>Pseudomonadati</taxon>
        <taxon>Pseudomonadota</taxon>
        <taxon>Alphaproteobacteria</taxon>
        <taxon>Hyphomonadales</taxon>
        <taxon>Hyphomonadaceae</taxon>
        <taxon>Hyphomonas</taxon>
    </lineage>
</organism>
<dbReference type="Pfam" id="PF12696">
    <property type="entry name" value="TraG-D_C"/>
    <property type="match status" value="1"/>
</dbReference>
<accession>A0A062VBH7</accession>
<dbReference type="InterPro" id="IPR027417">
    <property type="entry name" value="P-loop_NTPase"/>
</dbReference>
<proteinExistence type="predicted"/>
<dbReference type="PATRIC" id="fig|1280954.3.peg.2817"/>
<feature type="compositionally biased region" description="Pro residues" evidence="1">
    <location>
        <begin position="126"/>
        <end position="135"/>
    </location>
</feature>
<feature type="region of interest" description="Disordered" evidence="1">
    <location>
        <begin position="115"/>
        <end position="155"/>
    </location>
</feature>
<keyword evidence="4" id="KW-1185">Reference proteome</keyword>
<dbReference type="Proteomes" id="UP000027100">
    <property type="component" value="Unassembled WGS sequence"/>
</dbReference>
<comment type="caution">
    <text evidence="3">The sequence shown here is derived from an EMBL/GenBank/DDBJ whole genome shotgun (WGS) entry which is preliminary data.</text>
</comment>
<reference evidence="3 4" key="1">
    <citation type="journal article" date="2014" name="Antonie Van Leeuwenhoek">
        <title>Hyphomonas beringensis sp. nov. and Hyphomonas chukchiensis sp. nov., isolated from surface seawater of the Bering Sea and Chukchi Sea.</title>
        <authorList>
            <person name="Li C."/>
            <person name="Lai Q."/>
            <person name="Li G."/>
            <person name="Dong C."/>
            <person name="Wang J."/>
            <person name="Liao Y."/>
            <person name="Shao Z."/>
        </authorList>
    </citation>
    <scope>NUCLEOTIDE SEQUENCE [LARGE SCALE GENOMIC DNA]</scope>
    <source>
        <strain evidence="3 4">PS728</strain>
    </source>
</reference>
<evidence type="ECO:0000313" key="4">
    <source>
        <dbReference type="Proteomes" id="UP000027100"/>
    </source>
</evidence>
<protein>
    <submittedName>
        <fullName evidence="3">Putative type IV secretory pathway VirD4 component</fullName>
    </submittedName>
</protein>
<dbReference type="eggNOG" id="COG3505">
    <property type="taxonomic scope" value="Bacteria"/>
</dbReference>
<dbReference type="InterPro" id="IPR032689">
    <property type="entry name" value="TraG-D_C"/>
</dbReference>
<sequence>MGIAIERTHIITRMSIGEGAEDVSRALGMAEVEVPVRSQSYSGGKVSDSTSMQVQTRPVMTASEIASELGPRKKHIRVLLVGVGQDYYIINVPYCTLRCERLPHVPAEWTLTPPKAVEGSEAPQGPEAPPPPAAPTPRLTEGDISQILGKKRDLH</sequence>
<gene>
    <name evidence="3" type="ORF">HPO_13912</name>
</gene>
<feature type="domain" description="TraD/TraG TraM recognition site" evidence="2">
    <location>
        <begin position="10"/>
        <end position="66"/>
    </location>
</feature>
<dbReference type="EMBL" id="ARYM01000017">
    <property type="protein sequence ID" value="KCZ97594.1"/>
    <property type="molecule type" value="Genomic_DNA"/>
</dbReference>
<evidence type="ECO:0000259" key="2">
    <source>
        <dbReference type="Pfam" id="PF12696"/>
    </source>
</evidence>
<evidence type="ECO:0000313" key="3">
    <source>
        <dbReference type="EMBL" id="KCZ97594.1"/>
    </source>
</evidence>
<evidence type="ECO:0000256" key="1">
    <source>
        <dbReference type="SAM" id="MobiDB-lite"/>
    </source>
</evidence>